<evidence type="ECO:0000256" key="1">
    <source>
        <dbReference type="ARBA" id="ARBA00004739"/>
    </source>
</evidence>
<feature type="binding site" evidence="10">
    <location>
        <position position="124"/>
    </location>
    <ligand>
        <name>FAD</name>
        <dbReference type="ChEBI" id="CHEBI:57692"/>
    </ligand>
</feature>
<dbReference type="PIRSF" id="PIRSF000196">
    <property type="entry name" value="Pro_dehydrog"/>
    <property type="match status" value="1"/>
</dbReference>
<proteinExistence type="predicted"/>
<evidence type="ECO:0000256" key="7">
    <source>
        <dbReference type="ARBA" id="ARBA00023062"/>
    </source>
</evidence>
<protein>
    <recommendedName>
        <fullName evidence="2">proline dehydrogenase</fullName>
        <ecNumber evidence="2">1.5.5.2</ecNumber>
    </recommendedName>
</protein>
<dbReference type="Gene3D" id="3.20.20.220">
    <property type="match status" value="1"/>
</dbReference>
<evidence type="ECO:0000256" key="4">
    <source>
        <dbReference type="ARBA" id="ARBA00022741"/>
    </source>
</evidence>
<feature type="domain" description="Proline dehydrogenase" evidence="11">
    <location>
        <begin position="36"/>
        <end position="289"/>
    </location>
</feature>
<dbReference type="AlphaFoldDB" id="A0A368V5M9"/>
<dbReference type="GO" id="GO:0000166">
    <property type="term" value="F:nucleotide binding"/>
    <property type="evidence" value="ECO:0007669"/>
    <property type="project" value="UniProtKB-KW"/>
</dbReference>
<dbReference type="GO" id="GO:0010133">
    <property type="term" value="P:L-proline catabolic process to L-glutamate"/>
    <property type="evidence" value="ECO:0007669"/>
    <property type="project" value="UniProtKB-UniPathway"/>
</dbReference>
<dbReference type="InterPro" id="IPR029041">
    <property type="entry name" value="FAD-linked_oxidoreductase-like"/>
</dbReference>
<feature type="binding site" evidence="10">
    <location>
        <begin position="221"/>
        <end position="222"/>
    </location>
    <ligand>
        <name>FAD</name>
        <dbReference type="ChEBI" id="CHEBI:57692"/>
    </ligand>
</feature>
<evidence type="ECO:0000256" key="5">
    <source>
        <dbReference type="ARBA" id="ARBA00022827"/>
    </source>
</evidence>
<comment type="caution">
    <text evidence="12">The sequence shown here is derived from an EMBL/GenBank/DDBJ whole genome shotgun (WGS) entry which is preliminary data.</text>
</comment>
<gene>
    <name evidence="12" type="ORF">DFO77_10987</name>
</gene>
<dbReference type="PANTHER" id="PTHR13914">
    <property type="entry name" value="PROLINE OXIDASE"/>
    <property type="match status" value="1"/>
</dbReference>
<comment type="pathway">
    <text evidence="1">Amino-acid degradation; L-proline degradation into L-glutamate; L-glutamate from L-proline: step 1/2.</text>
</comment>
<feature type="binding site" evidence="9">
    <location>
        <position position="284"/>
    </location>
    <ligand>
        <name>substrate</name>
    </ligand>
</feature>
<evidence type="ECO:0000256" key="10">
    <source>
        <dbReference type="PIRSR" id="PIRSR000196-2"/>
    </source>
</evidence>
<dbReference type="InterPro" id="IPR015659">
    <property type="entry name" value="Proline_oxidase"/>
</dbReference>
<evidence type="ECO:0000256" key="8">
    <source>
        <dbReference type="ARBA" id="ARBA00048779"/>
    </source>
</evidence>
<keyword evidence="13" id="KW-1185">Reference proteome</keyword>
<feature type="binding site" evidence="9">
    <location>
        <position position="283"/>
    </location>
    <ligand>
        <name>substrate</name>
    </ligand>
</feature>
<dbReference type="RefSeq" id="WP_114436942.1">
    <property type="nucleotide sequence ID" value="NZ_QPIZ01000009.1"/>
</dbReference>
<evidence type="ECO:0000313" key="13">
    <source>
        <dbReference type="Proteomes" id="UP000252733"/>
    </source>
</evidence>
<dbReference type="EC" id="1.5.5.2" evidence="2"/>
<organism evidence="12 13">
    <name type="scientific">Marinilabilia salmonicolor</name>
    <dbReference type="NCBI Taxonomy" id="989"/>
    <lineage>
        <taxon>Bacteria</taxon>
        <taxon>Pseudomonadati</taxon>
        <taxon>Bacteroidota</taxon>
        <taxon>Bacteroidia</taxon>
        <taxon>Marinilabiliales</taxon>
        <taxon>Marinilabiliaceae</taxon>
        <taxon>Marinilabilia</taxon>
    </lineage>
</organism>
<dbReference type="Proteomes" id="UP000252733">
    <property type="component" value="Unassembled WGS sequence"/>
</dbReference>
<keyword evidence="4 10" id="KW-0547">Nucleotide-binding</keyword>
<keyword evidence="6" id="KW-0560">Oxidoreductase</keyword>
<feature type="binding site" evidence="9">
    <location>
        <position position="89"/>
    </location>
    <ligand>
        <name>substrate</name>
    </ligand>
</feature>
<evidence type="ECO:0000256" key="6">
    <source>
        <dbReference type="ARBA" id="ARBA00023002"/>
    </source>
</evidence>
<name>A0A368V5M9_9BACT</name>
<dbReference type="PANTHER" id="PTHR13914:SF0">
    <property type="entry name" value="PROLINE DEHYDROGENASE 1, MITOCHONDRIAL"/>
    <property type="match status" value="1"/>
</dbReference>
<comment type="catalytic activity">
    <reaction evidence="8">
        <text>L-proline + a quinone = (S)-1-pyrroline-5-carboxylate + a quinol + H(+)</text>
        <dbReference type="Rhea" id="RHEA:23784"/>
        <dbReference type="ChEBI" id="CHEBI:15378"/>
        <dbReference type="ChEBI" id="CHEBI:17388"/>
        <dbReference type="ChEBI" id="CHEBI:24646"/>
        <dbReference type="ChEBI" id="CHEBI:60039"/>
        <dbReference type="ChEBI" id="CHEBI:132124"/>
        <dbReference type="EC" id="1.5.5.2"/>
    </reaction>
</comment>
<evidence type="ECO:0000259" key="11">
    <source>
        <dbReference type="Pfam" id="PF01619"/>
    </source>
</evidence>
<dbReference type="UniPathway" id="UPA00261">
    <property type="reaction ID" value="UER00373"/>
</dbReference>
<feature type="binding site" evidence="10">
    <location>
        <position position="153"/>
    </location>
    <ligand>
        <name>FAD</name>
        <dbReference type="ChEBI" id="CHEBI:57692"/>
    </ligand>
</feature>
<dbReference type="GO" id="GO:0004657">
    <property type="term" value="F:proline dehydrogenase activity"/>
    <property type="evidence" value="ECO:0007669"/>
    <property type="project" value="UniProtKB-EC"/>
</dbReference>
<reference evidence="12 13" key="1">
    <citation type="submission" date="2018-07" db="EMBL/GenBank/DDBJ databases">
        <title>Freshwater and sediment microbial communities from various areas in North America, analyzing microbe dynamics in response to fracking.</title>
        <authorList>
            <person name="Lamendella R."/>
        </authorList>
    </citation>
    <scope>NUCLEOTIDE SEQUENCE [LARGE SCALE GENOMIC DNA]</scope>
    <source>
        <strain evidence="12 13">160A</strain>
    </source>
</reference>
<evidence type="ECO:0000256" key="9">
    <source>
        <dbReference type="PIRSR" id="PIRSR000196-1"/>
    </source>
</evidence>
<comment type="cofactor">
    <cofactor evidence="10">
        <name>FAD</name>
        <dbReference type="ChEBI" id="CHEBI:57692"/>
    </cofactor>
    <text evidence="10">Binds 1 FAD per subunit.</text>
</comment>
<dbReference type="InterPro" id="IPR008219">
    <property type="entry name" value="PRODH_bac_arc"/>
</dbReference>
<accession>A0A368V5M9</accession>
<dbReference type="SUPFAM" id="SSF51730">
    <property type="entry name" value="FAD-linked oxidoreductase"/>
    <property type="match status" value="1"/>
</dbReference>
<evidence type="ECO:0000313" key="12">
    <source>
        <dbReference type="EMBL" id="RCW36123.1"/>
    </source>
</evidence>
<sequence>MINKFIASVLPYLPKKFVWIFSRRYISGKKIDDAVAASHKLAKEGIRVTIDHLGEYISEISQADEVRKVYLEMIDRFEKEGIQATYSLKPSSFGLQIDFETGYNYVREIVEKARSYGSFVRIDMEDSSCVDDELKLYQKLHDLFPKNVGIVIQAYLKRTPEDLEFLAELHSPEKPVNVRLCKGIYVEPENIAVKDRKEINSHFLEALDFLFQKGIYVGIATHDRELTDGAQELVKRYSLTGKNYEFQMLYGVTPELRKELLAAGHQMRVYVPFGEQWFGYSTRRLKENPRMAFYIIKALFYRG</sequence>
<evidence type="ECO:0000256" key="2">
    <source>
        <dbReference type="ARBA" id="ARBA00012695"/>
    </source>
</evidence>
<evidence type="ECO:0000256" key="3">
    <source>
        <dbReference type="ARBA" id="ARBA00022630"/>
    </source>
</evidence>
<dbReference type="EMBL" id="QPIZ01000009">
    <property type="protein sequence ID" value="RCW36123.1"/>
    <property type="molecule type" value="Genomic_DNA"/>
</dbReference>
<keyword evidence="7" id="KW-0642">Proline metabolism</keyword>
<keyword evidence="3" id="KW-0285">Flavoprotein</keyword>
<keyword evidence="5 10" id="KW-0274">FAD</keyword>
<dbReference type="InterPro" id="IPR002872">
    <property type="entry name" value="Proline_DH_dom"/>
</dbReference>
<dbReference type="Pfam" id="PF01619">
    <property type="entry name" value="Pro_dh"/>
    <property type="match status" value="1"/>
</dbReference>